<dbReference type="EMBL" id="CP121194">
    <property type="protein sequence ID" value="XBH11676.1"/>
    <property type="molecule type" value="Genomic_DNA"/>
</dbReference>
<dbReference type="RefSeq" id="WP_348269166.1">
    <property type="nucleotide sequence ID" value="NZ_CP121194.1"/>
</dbReference>
<dbReference type="AlphaFoldDB" id="A0AAU7D2L0"/>
<accession>A0AAU7D2L0</accession>
<reference evidence="1" key="1">
    <citation type="submission" date="2023-03" db="EMBL/GenBank/DDBJ databases">
        <title>Edaphobacter sp.</title>
        <authorList>
            <person name="Huber K.J."/>
            <person name="Papendorf J."/>
            <person name="Pilke C."/>
            <person name="Bunk B."/>
            <person name="Sproeer C."/>
            <person name="Pester M."/>
        </authorList>
    </citation>
    <scope>NUCLEOTIDE SEQUENCE</scope>
    <source>
        <strain evidence="1">DSM 109919</strain>
    </source>
</reference>
<sequence>MQPRLEVQKIARQECRTVIALETYVRNSGRRLGKRVCPQLQTESELVSMAIEEKSMNLGKLFHRFRVPMLTLVVCTLVLFGAQSSSAQEITVSTPRFSVGSQHYSTGTYRFTLISTCFLSIRKVGGGDEKMFLIRHEGDRQLGAKGGLTFDESKGQRILRAVYIPGANMAAELVGDEIARNGE</sequence>
<evidence type="ECO:0000313" key="1">
    <source>
        <dbReference type="EMBL" id="XBH11676.1"/>
    </source>
</evidence>
<dbReference type="KEGG" id="epl:P4G45_08110"/>
<proteinExistence type="predicted"/>
<gene>
    <name evidence="1" type="ORF">P4G45_08110</name>
</gene>
<name>A0AAU7D2L0_9BACT</name>
<protein>
    <submittedName>
        <fullName evidence="1">Uncharacterized protein</fullName>
    </submittedName>
</protein>
<organism evidence="1">
    <name type="scientific">Edaphobacter paludis</name>
    <dbReference type="NCBI Taxonomy" id="3035702"/>
    <lineage>
        <taxon>Bacteria</taxon>
        <taxon>Pseudomonadati</taxon>
        <taxon>Acidobacteriota</taxon>
        <taxon>Terriglobia</taxon>
        <taxon>Terriglobales</taxon>
        <taxon>Acidobacteriaceae</taxon>
        <taxon>Edaphobacter</taxon>
    </lineage>
</organism>